<evidence type="ECO:0000313" key="1">
    <source>
        <dbReference type="EMBL" id="MDP4574681.1"/>
    </source>
</evidence>
<dbReference type="SUPFAM" id="SSF53335">
    <property type="entry name" value="S-adenosyl-L-methionine-dependent methyltransferases"/>
    <property type="match status" value="1"/>
</dbReference>
<name>A0ABT9HNJ0_9SPHN</name>
<dbReference type="InterPro" id="IPR029063">
    <property type="entry name" value="SAM-dependent_MTases_sf"/>
</dbReference>
<sequence>MKRYAPAAGRNVLPIGDVLAEELPESGLVLEIASGSGEHALAFARRFPALDWQPSDPDPEAIASIAAWREEDGPDNLRPPVILDASSEDWPVASAAAVLCINMVHISPWSATEGLMRQAAEVLDAGKPLILYGPFIEDDVETAPSNIAFDESLNTRNSAWGLRALPAVDRLARASGFDRTNRYPMPANNLTVVYRRQR</sequence>
<evidence type="ECO:0000313" key="2">
    <source>
        <dbReference type="Proteomes" id="UP001240639"/>
    </source>
</evidence>
<dbReference type="PANTHER" id="PTHR20974:SF0">
    <property type="entry name" value="UPF0585 PROTEIN CG18661"/>
    <property type="match status" value="1"/>
</dbReference>
<keyword evidence="2" id="KW-1185">Reference proteome</keyword>
<dbReference type="PANTHER" id="PTHR20974">
    <property type="entry name" value="UPF0585 PROTEIN CG18661"/>
    <property type="match status" value="1"/>
</dbReference>
<dbReference type="Gene3D" id="3.40.50.150">
    <property type="entry name" value="Vaccinia Virus protein VP39"/>
    <property type="match status" value="1"/>
</dbReference>
<dbReference type="RefSeq" id="WP_305932060.1">
    <property type="nucleotide sequence ID" value="NZ_JAVAIM010000001.1"/>
</dbReference>
<protein>
    <submittedName>
        <fullName evidence="1">DUF938 domain-containing protein</fullName>
    </submittedName>
</protein>
<reference evidence="1 2" key="1">
    <citation type="submission" date="2023-08" db="EMBL/GenBank/DDBJ databases">
        <title>genomic of G39.</title>
        <authorList>
            <person name="Wang Y."/>
        </authorList>
    </citation>
    <scope>NUCLEOTIDE SEQUENCE [LARGE SCALE GENOMIC DNA]</scope>
    <source>
        <strain evidence="1 2">G39</strain>
    </source>
</reference>
<gene>
    <name evidence="1" type="ORF">Q9K02_05955</name>
</gene>
<organism evidence="1 2">
    <name type="scientific">Qipengyuania profundimaris</name>
    <dbReference type="NCBI Taxonomy" id="3067652"/>
    <lineage>
        <taxon>Bacteria</taxon>
        <taxon>Pseudomonadati</taxon>
        <taxon>Pseudomonadota</taxon>
        <taxon>Alphaproteobacteria</taxon>
        <taxon>Sphingomonadales</taxon>
        <taxon>Erythrobacteraceae</taxon>
        <taxon>Qipengyuania</taxon>
    </lineage>
</organism>
<proteinExistence type="predicted"/>
<dbReference type="Pfam" id="PF06080">
    <property type="entry name" value="DUF938"/>
    <property type="match status" value="1"/>
</dbReference>
<dbReference type="InterPro" id="IPR010342">
    <property type="entry name" value="DUF938"/>
</dbReference>
<comment type="caution">
    <text evidence="1">The sequence shown here is derived from an EMBL/GenBank/DDBJ whole genome shotgun (WGS) entry which is preliminary data.</text>
</comment>
<accession>A0ABT9HNJ0</accession>
<dbReference type="Proteomes" id="UP001240639">
    <property type="component" value="Unassembled WGS sequence"/>
</dbReference>
<dbReference type="EMBL" id="JAVAIM010000001">
    <property type="protein sequence ID" value="MDP4574681.1"/>
    <property type="molecule type" value="Genomic_DNA"/>
</dbReference>